<feature type="compositionally biased region" description="Low complexity" evidence="1">
    <location>
        <begin position="430"/>
        <end position="450"/>
    </location>
</feature>
<accession>A0ABT9MS25</accession>
<protein>
    <submittedName>
        <fullName evidence="3">Sugar lactone lactonase YvrE</fullName>
    </submittedName>
</protein>
<dbReference type="InterPro" id="IPR011044">
    <property type="entry name" value="Quino_amine_DH_bsu"/>
</dbReference>
<proteinExistence type="predicted"/>
<feature type="compositionally biased region" description="Low complexity" evidence="1">
    <location>
        <begin position="387"/>
        <end position="399"/>
    </location>
</feature>
<dbReference type="PROSITE" id="PS51257">
    <property type="entry name" value="PROKAR_LIPOPROTEIN"/>
    <property type="match status" value="1"/>
</dbReference>
<dbReference type="InterPro" id="IPR013785">
    <property type="entry name" value="Aldolase_TIM"/>
</dbReference>
<organism evidence="3 4">
    <name type="scientific">Catenuloplanes nepalensis</name>
    <dbReference type="NCBI Taxonomy" id="587533"/>
    <lineage>
        <taxon>Bacteria</taxon>
        <taxon>Bacillati</taxon>
        <taxon>Actinomycetota</taxon>
        <taxon>Actinomycetes</taxon>
        <taxon>Micromonosporales</taxon>
        <taxon>Micromonosporaceae</taxon>
        <taxon>Catenuloplanes</taxon>
    </lineage>
</organism>
<dbReference type="InterPro" id="IPR015943">
    <property type="entry name" value="WD40/YVTN_repeat-like_dom_sf"/>
</dbReference>
<dbReference type="Gene3D" id="2.130.10.10">
    <property type="entry name" value="YVTN repeat-like/Quinoprotein amine dehydrogenase"/>
    <property type="match status" value="1"/>
</dbReference>
<evidence type="ECO:0000313" key="3">
    <source>
        <dbReference type="EMBL" id="MDP9794242.1"/>
    </source>
</evidence>
<dbReference type="RefSeq" id="WP_306829392.1">
    <property type="nucleotide sequence ID" value="NZ_JAUSRA010000001.1"/>
</dbReference>
<reference evidence="3 4" key="1">
    <citation type="submission" date="2023-07" db="EMBL/GenBank/DDBJ databases">
        <title>Sequencing the genomes of 1000 actinobacteria strains.</title>
        <authorList>
            <person name="Klenk H.-P."/>
        </authorList>
    </citation>
    <scope>NUCLEOTIDE SEQUENCE [LARGE SCALE GENOMIC DNA]</scope>
    <source>
        <strain evidence="3 4">DSM 44710</strain>
    </source>
</reference>
<feature type="compositionally biased region" description="Pro residues" evidence="1">
    <location>
        <begin position="377"/>
        <end position="386"/>
    </location>
</feature>
<dbReference type="InterPro" id="IPR004352">
    <property type="entry name" value="GH114_TIM-barrel"/>
</dbReference>
<dbReference type="EMBL" id="JAUSRA010000001">
    <property type="protein sequence ID" value="MDP9794242.1"/>
    <property type="molecule type" value="Genomic_DNA"/>
</dbReference>
<dbReference type="Proteomes" id="UP001240984">
    <property type="component" value="Unassembled WGS sequence"/>
</dbReference>
<dbReference type="PANTHER" id="PTHR35273:SF2">
    <property type="entry name" value="ALPHA-GALACTOSIDASE"/>
    <property type="match status" value="1"/>
</dbReference>
<sequence>METSVVRAVAWAVTGAACVGWAVVAGSGNGYPISAPRLSSGAAWLPTSATGGLTLLDGSTARVAAHVHVRVTSMVQHDHDAYVVDAVTGTVRHVDGATMRVGPAIAPLPGARKGLRVLATSTVVYAIDMVSGRVALLDPSSLATRRAPWTSAAGASTGAALDRDGRLWLFDAATGNLSVVTPSGETSEHREAARSGTGTLVPAGDRLVVADGFARKVTIFDHESGRVDRWVPLDPRAAGARAAIGGSSTATRLLVATDGKVSVCDLDRSSCTTPITLDGAGPSLGAPVEAAGRLFVPDYTGGDVFVVDPEDRTAVVARTKIPGGAARLTLIAKDGLVFFNDPMSDRAGVIRPDGTVRSIRKYAPPPPAAPGSTTAPSPIPVTPSAPAPTASPAWARPSPGGSPPTPGPSANAAGDVTARPRTPAPPGGPAPATTVPVIPTVAVTGGPQPDDASRDPRGRPPRPVPGAMFDYQIGGGYPPGPGIEVVSRDRADGAVIGLYNICYIDAFQVRRAENDWWQERHDDLLLRDRSGSRYLVDRPWGMPMLDVSTEEKRRALVGIVGEWIDRCAGNGFQAVEIDNMDSYERSDGQLSADSVVAYLELLIARAGEVDLAVAQTNALGLGKRVKEAGARFAIVEECGRYDECADYEAIYGDDLIDVEYQQAGLNAACDVSDGRFSVVLRDIDVSVPGSPAYVYRTCPPRSQGRPSVSWPLDPITWP</sequence>
<dbReference type="PANTHER" id="PTHR35273">
    <property type="entry name" value="ALPHA-1,4 POLYGALACTOSAMINIDASE, PUTATIVE (AFU_ORTHOLOGUE AFUA_3G07890)-RELATED"/>
    <property type="match status" value="1"/>
</dbReference>
<dbReference type="SUPFAM" id="SSF50969">
    <property type="entry name" value="YVTN repeat-like/Quinoprotein amine dehydrogenase"/>
    <property type="match status" value="1"/>
</dbReference>
<feature type="region of interest" description="Disordered" evidence="1">
    <location>
        <begin position="358"/>
        <end position="466"/>
    </location>
</feature>
<dbReference type="Pfam" id="PF03537">
    <property type="entry name" value="Glyco_hydro_114"/>
    <property type="match status" value="1"/>
</dbReference>
<keyword evidence="4" id="KW-1185">Reference proteome</keyword>
<evidence type="ECO:0000313" key="4">
    <source>
        <dbReference type="Proteomes" id="UP001240984"/>
    </source>
</evidence>
<comment type="caution">
    <text evidence="3">The sequence shown here is derived from an EMBL/GenBank/DDBJ whole genome shotgun (WGS) entry which is preliminary data.</text>
</comment>
<dbReference type="InterPro" id="IPR017853">
    <property type="entry name" value="GH"/>
</dbReference>
<name>A0ABT9MS25_9ACTN</name>
<dbReference type="SUPFAM" id="SSF51445">
    <property type="entry name" value="(Trans)glycosidases"/>
    <property type="match status" value="1"/>
</dbReference>
<evidence type="ECO:0000259" key="2">
    <source>
        <dbReference type="Pfam" id="PF03537"/>
    </source>
</evidence>
<dbReference type="Gene3D" id="3.20.20.70">
    <property type="entry name" value="Aldolase class I"/>
    <property type="match status" value="1"/>
</dbReference>
<gene>
    <name evidence="3" type="ORF">J2S43_002754</name>
</gene>
<feature type="domain" description="Glycoside-hydrolase family GH114 TIM-barrel" evidence="2">
    <location>
        <begin position="469"/>
        <end position="685"/>
    </location>
</feature>
<evidence type="ECO:0000256" key="1">
    <source>
        <dbReference type="SAM" id="MobiDB-lite"/>
    </source>
</evidence>